<evidence type="ECO:0000313" key="3">
    <source>
        <dbReference type="Proteomes" id="UP000826195"/>
    </source>
</evidence>
<gene>
    <name evidence="2" type="ORF">KQX54_012848</name>
</gene>
<sequence>MTYCWAIVSMNTIGPFPKSKNGNTHALPVYYINKNLSNKAEGYSVALAPKYLGPSYGSKILSPQVVEISDEHGKLIGKYHAKDLRVRRSPKLNKEDDNQEKEGSGIID</sequence>
<evidence type="ECO:0000256" key="1">
    <source>
        <dbReference type="SAM" id="MobiDB-lite"/>
    </source>
</evidence>
<reference evidence="2 3" key="1">
    <citation type="journal article" date="2021" name="J. Hered.">
        <title>A chromosome-level genome assembly of the parasitoid wasp, Cotesia glomerata (Hymenoptera: Braconidae).</title>
        <authorList>
            <person name="Pinto B.J."/>
            <person name="Weis J.J."/>
            <person name="Gamble T."/>
            <person name="Ode P.J."/>
            <person name="Paul R."/>
            <person name="Zaspel J.M."/>
        </authorList>
    </citation>
    <scope>NUCLEOTIDE SEQUENCE [LARGE SCALE GENOMIC DNA]</scope>
    <source>
        <strain evidence="2">CgM1</strain>
    </source>
</reference>
<name>A0AAV7IYW8_COTGL</name>
<evidence type="ECO:0000313" key="2">
    <source>
        <dbReference type="EMBL" id="KAH0561094.1"/>
    </source>
</evidence>
<comment type="caution">
    <text evidence="2">The sequence shown here is derived from an EMBL/GenBank/DDBJ whole genome shotgun (WGS) entry which is preliminary data.</text>
</comment>
<keyword evidence="3" id="KW-1185">Reference proteome</keyword>
<dbReference type="AlphaFoldDB" id="A0AAV7IYW8"/>
<protein>
    <submittedName>
        <fullName evidence="2">Uncharacterized protein</fullName>
    </submittedName>
</protein>
<organism evidence="2 3">
    <name type="scientific">Cotesia glomerata</name>
    <name type="common">Lepidopteran parasitic wasp</name>
    <name type="synonym">Apanteles glomeratus</name>
    <dbReference type="NCBI Taxonomy" id="32391"/>
    <lineage>
        <taxon>Eukaryota</taxon>
        <taxon>Metazoa</taxon>
        <taxon>Ecdysozoa</taxon>
        <taxon>Arthropoda</taxon>
        <taxon>Hexapoda</taxon>
        <taxon>Insecta</taxon>
        <taxon>Pterygota</taxon>
        <taxon>Neoptera</taxon>
        <taxon>Endopterygota</taxon>
        <taxon>Hymenoptera</taxon>
        <taxon>Apocrita</taxon>
        <taxon>Ichneumonoidea</taxon>
        <taxon>Braconidae</taxon>
        <taxon>Microgastrinae</taxon>
        <taxon>Cotesia</taxon>
    </lineage>
</organism>
<accession>A0AAV7IYW8</accession>
<dbReference type="Proteomes" id="UP000826195">
    <property type="component" value="Unassembled WGS sequence"/>
</dbReference>
<feature type="region of interest" description="Disordered" evidence="1">
    <location>
        <begin position="86"/>
        <end position="108"/>
    </location>
</feature>
<proteinExistence type="predicted"/>
<dbReference type="EMBL" id="JAHXZJ010000374">
    <property type="protein sequence ID" value="KAH0561094.1"/>
    <property type="molecule type" value="Genomic_DNA"/>
</dbReference>